<proteinExistence type="predicted"/>
<protein>
    <recommendedName>
        <fullName evidence="3">Arrestin-like N-terminal domain-containing protein</fullName>
    </recommendedName>
</protein>
<evidence type="ECO:0008006" key="3">
    <source>
        <dbReference type="Google" id="ProtNLM"/>
    </source>
</evidence>
<reference evidence="2" key="1">
    <citation type="journal article" date="2012" name="Science">
        <title>The Paleozoic origin of enzymatic lignin decomposition reconstructed from 31 fungal genomes.</title>
        <authorList>
            <person name="Floudas D."/>
            <person name="Binder M."/>
            <person name="Riley R."/>
            <person name="Barry K."/>
            <person name="Blanchette R.A."/>
            <person name="Henrissat B."/>
            <person name="Martinez A.T."/>
            <person name="Otillar R."/>
            <person name="Spatafora J.W."/>
            <person name="Yadav J.S."/>
            <person name="Aerts A."/>
            <person name="Benoit I."/>
            <person name="Boyd A."/>
            <person name="Carlson A."/>
            <person name="Copeland A."/>
            <person name="Coutinho P.M."/>
            <person name="de Vries R.P."/>
            <person name="Ferreira P."/>
            <person name="Findley K."/>
            <person name="Foster B."/>
            <person name="Gaskell J."/>
            <person name="Glotzer D."/>
            <person name="Gorecki P."/>
            <person name="Heitman J."/>
            <person name="Hesse C."/>
            <person name="Hori C."/>
            <person name="Igarashi K."/>
            <person name="Jurgens J.A."/>
            <person name="Kallen N."/>
            <person name="Kersten P."/>
            <person name="Kohler A."/>
            <person name="Kuees U."/>
            <person name="Kumar T.K.A."/>
            <person name="Kuo A."/>
            <person name="LaButti K."/>
            <person name="Larrondo L.F."/>
            <person name="Lindquist E."/>
            <person name="Ling A."/>
            <person name="Lombard V."/>
            <person name="Lucas S."/>
            <person name="Lundell T."/>
            <person name="Martin R."/>
            <person name="McLaughlin D.J."/>
            <person name="Morgenstern I."/>
            <person name="Morin E."/>
            <person name="Murat C."/>
            <person name="Nagy L.G."/>
            <person name="Nolan M."/>
            <person name="Ohm R.A."/>
            <person name="Patyshakuliyeva A."/>
            <person name="Rokas A."/>
            <person name="Ruiz-Duenas F.J."/>
            <person name="Sabat G."/>
            <person name="Salamov A."/>
            <person name="Samejima M."/>
            <person name="Schmutz J."/>
            <person name="Slot J.C."/>
            <person name="St John F."/>
            <person name="Stenlid J."/>
            <person name="Sun H."/>
            <person name="Sun S."/>
            <person name="Syed K."/>
            <person name="Tsang A."/>
            <person name="Wiebenga A."/>
            <person name="Young D."/>
            <person name="Pisabarro A."/>
            <person name="Eastwood D.C."/>
            <person name="Martin F."/>
            <person name="Cullen D."/>
            <person name="Grigoriev I.V."/>
            <person name="Hibbett D.S."/>
        </authorList>
    </citation>
    <scope>NUCLEOTIDE SEQUENCE [LARGE SCALE GENOMIC DNA]</scope>
    <source>
        <strain evidence="2">RWD-64-598 SS2</strain>
    </source>
</reference>
<name>R7SEW5_CONPW</name>
<dbReference type="OMA" id="PFIYYPR"/>
<dbReference type="AlphaFoldDB" id="R7SEW5"/>
<dbReference type="EMBL" id="JH711591">
    <property type="protein sequence ID" value="EIW74693.1"/>
    <property type="molecule type" value="Genomic_DNA"/>
</dbReference>
<dbReference type="GeneID" id="19201516"/>
<keyword evidence="2" id="KW-1185">Reference proteome</keyword>
<organism evidence="1 2">
    <name type="scientific">Coniophora puteana (strain RWD-64-598)</name>
    <name type="common">Brown rot fungus</name>
    <dbReference type="NCBI Taxonomy" id="741705"/>
    <lineage>
        <taxon>Eukaryota</taxon>
        <taxon>Fungi</taxon>
        <taxon>Dikarya</taxon>
        <taxon>Basidiomycota</taxon>
        <taxon>Agaricomycotina</taxon>
        <taxon>Agaricomycetes</taxon>
        <taxon>Agaricomycetidae</taxon>
        <taxon>Boletales</taxon>
        <taxon>Coniophorineae</taxon>
        <taxon>Coniophoraceae</taxon>
        <taxon>Coniophora</taxon>
    </lineage>
</organism>
<evidence type="ECO:0000313" key="2">
    <source>
        <dbReference type="Proteomes" id="UP000053558"/>
    </source>
</evidence>
<dbReference type="OrthoDB" id="3242181at2759"/>
<accession>R7SEW5</accession>
<dbReference type="eggNOG" id="ENOG502SJGY">
    <property type="taxonomic scope" value="Eukaryota"/>
</dbReference>
<dbReference type="KEGG" id="cput:CONPUDRAFT_140445"/>
<dbReference type="Proteomes" id="UP000053558">
    <property type="component" value="Unassembled WGS sequence"/>
</dbReference>
<sequence length="414" mass="45711">MNSHIQPHRSSSEFVKQTKGGGLSLRLKNQGAGATVPAYGLSSSVSGTVEVSKPEGVTSVEVKVEGTLFLLEIAGRGEDTSTLCLCKSMLWVKNRSEDTQCPSSLPFSLALPTTFTHAGREYPLPPTYESKLSGLPGFRANIEYNVGVTAIRPMPVPEKVKSVFKRDELSVFTPFVYYPRSRPSVPIPPPLIAHHSRKGFLEMPLQWRAFSSTIKAREGTNHADIETKIYLPLTRIFSMGKPIPFHLTFACPLSPAGMQVFAPLAPVTGLYSPRKHVTRIQLMRQTIVDVRDDTSRGTKDNIWRSDCIGEGIFQEAGSGPDWRSYNGEIFVSDDVRVSDFKAGGLSIRDFVVFSISPSDIVRAPFREMRQVLPVRLVTDLWTEDGSHVGFVSTAYSTPSSSEELGLAPELQYQR</sequence>
<dbReference type="RefSeq" id="XP_007775285.1">
    <property type="nucleotide sequence ID" value="XM_007777095.1"/>
</dbReference>
<evidence type="ECO:0000313" key="1">
    <source>
        <dbReference type="EMBL" id="EIW74693.1"/>
    </source>
</evidence>
<gene>
    <name evidence="1" type="ORF">CONPUDRAFT_140445</name>
</gene>